<evidence type="ECO:0000256" key="9">
    <source>
        <dbReference type="SAM" id="MobiDB-lite"/>
    </source>
</evidence>
<dbReference type="AlphaFoldDB" id="A0A9P9WGY6"/>
<feature type="region of interest" description="Disordered" evidence="9">
    <location>
        <begin position="360"/>
        <end position="380"/>
    </location>
</feature>
<evidence type="ECO:0000256" key="3">
    <source>
        <dbReference type="ARBA" id="ARBA00022723"/>
    </source>
</evidence>
<dbReference type="Proteomes" id="UP000829685">
    <property type="component" value="Unassembled WGS sequence"/>
</dbReference>
<evidence type="ECO:0000256" key="4">
    <source>
        <dbReference type="ARBA" id="ARBA00022771"/>
    </source>
</evidence>
<sequence length="521" mass="57062">MISPAQAHPAAWSGQFGWLLVCQPPTPASVWRAAPDDTTTDSLHLDRPTLWPSAAAPSIPYSGVSSRSSIYLEIPGKERHPTSPQHLPPTSSDNRNDSSSDDDNTRRCFICLVDEPAESLPADWATPCTCTLEGHQSCLLTWVADLEMQGKAVTCPLCKSSIGVVDRWDPAVQLSDAVTNQLSGLSPWVLLTFGLSGAAMGSAFYGVHALDVFAGPEAVQRFLYLRPESEGYLDMFLAKMKATAPSLVPWDVSTVKQMLARNDGPVDVNAPIDVIHFLSLTLVAPALILNRMSLSETVMIPSSLTYAMFFSDHRADMFDWPPSPQKVLAAFPVVKAVYFQLYRAAARRLDKKLAAVATQPRNLQGETPEQAALRQEAAGEPQPDAAADHIIDIQLDFNIRDDDDDAIPGDRPQNDAAPVRPNRAAGGFGSLFNYIAGALMWPTVSYGAGSVLRWALPASWVNRPASGPVTGLLQERWGRSLVGGCLFVVLKDAFFLYVKWRKTINRPYRRIRNVDRRPRQG</sequence>
<evidence type="ECO:0000256" key="8">
    <source>
        <dbReference type="PROSITE-ProRule" id="PRU00175"/>
    </source>
</evidence>
<keyword evidence="2" id="KW-0812">Transmembrane</keyword>
<dbReference type="GO" id="GO:0008270">
    <property type="term" value="F:zinc ion binding"/>
    <property type="evidence" value="ECO:0007669"/>
    <property type="project" value="UniProtKB-KW"/>
</dbReference>
<name>A0A9P9WGY6_9PEZI</name>
<organism evidence="11 12">
    <name type="scientific">Neoarthrinium moseri</name>
    <dbReference type="NCBI Taxonomy" id="1658444"/>
    <lineage>
        <taxon>Eukaryota</taxon>
        <taxon>Fungi</taxon>
        <taxon>Dikarya</taxon>
        <taxon>Ascomycota</taxon>
        <taxon>Pezizomycotina</taxon>
        <taxon>Sordariomycetes</taxon>
        <taxon>Xylariomycetidae</taxon>
        <taxon>Amphisphaeriales</taxon>
        <taxon>Apiosporaceae</taxon>
        <taxon>Neoarthrinium</taxon>
    </lineage>
</organism>
<dbReference type="PROSITE" id="PS50089">
    <property type="entry name" value="ZF_RING_2"/>
    <property type="match status" value="1"/>
</dbReference>
<dbReference type="GO" id="GO:0016020">
    <property type="term" value="C:membrane"/>
    <property type="evidence" value="ECO:0007669"/>
    <property type="project" value="UniProtKB-SubCell"/>
</dbReference>
<keyword evidence="3" id="KW-0479">Metal-binding</keyword>
<evidence type="ECO:0000256" key="5">
    <source>
        <dbReference type="ARBA" id="ARBA00022833"/>
    </source>
</evidence>
<dbReference type="InterPro" id="IPR011016">
    <property type="entry name" value="Znf_RING-CH"/>
</dbReference>
<keyword evidence="12" id="KW-1185">Reference proteome</keyword>
<dbReference type="EMBL" id="JAFIMR010000026">
    <property type="protein sequence ID" value="KAI1862890.1"/>
    <property type="molecule type" value="Genomic_DNA"/>
</dbReference>
<gene>
    <name evidence="11" type="ORF">JX265_008936</name>
</gene>
<evidence type="ECO:0000313" key="12">
    <source>
        <dbReference type="Proteomes" id="UP000829685"/>
    </source>
</evidence>
<proteinExistence type="predicted"/>
<keyword evidence="7" id="KW-0472">Membrane</keyword>
<dbReference type="InterPro" id="IPR013083">
    <property type="entry name" value="Znf_RING/FYVE/PHD"/>
</dbReference>
<protein>
    <recommendedName>
        <fullName evidence="10">RING-type domain-containing protein</fullName>
    </recommendedName>
</protein>
<evidence type="ECO:0000259" key="10">
    <source>
        <dbReference type="PROSITE" id="PS50089"/>
    </source>
</evidence>
<accession>A0A9P9WGY6</accession>
<feature type="region of interest" description="Disordered" evidence="9">
    <location>
        <begin position="402"/>
        <end position="421"/>
    </location>
</feature>
<feature type="domain" description="RING-type" evidence="10">
    <location>
        <begin position="108"/>
        <end position="159"/>
    </location>
</feature>
<dbReference type="SMART" id="SM00744">
    <property type="entry name" value="RINGv"/>
    <property type="match status" value="1"/>
</dbReference>
<dbReference type="PANTHER" id="PTHR46283">
    <property type="entry name" value="E3 UBIQUITIN-PROTEIN LIGASE MARCH5"/>
    <property type="match status" value="1"/>
</dbReference>
<reference evidence="11" key="1">
    <citation type="submission" date="2021-03" db="EMBL/GenBank/DDBJ databases">
        <title>Revisited historic fungal species revealed as producer of novel bioactive compounds through whole genome sequencing and comparative genomics.</title>
        <authorList>
            <person name="Vignolle G.A."/>
            <person name="Hochenegger N."/>
            <person name="Mach R.L."/>
            <person name="Mach-Aigner A.R."/>
            <person name="Javad Rahimi M."/>
            <person name="Salim K.A."/>
            <person name="Chan C.M."/>
            <person name="Lim L.B.L."/>
            <person name="Cai F."/>
            <person name="Druzhinina I.S."/>
            <person name="U'Ren J.M."/>
            <person name="Derntl C."/>
        </authorList>
    </citation>
    <scope>NUCLEOTIDE SEQUENCE</scope>
    <source>
        <strain evidence="11">TUCIM 5799</strain>
    </source>
</reference>
<evidence type="ECO:0000256" key="7">
    <source>
        <dbReference type="ARBA" id="ARBA00023136"/>
    </source>
</evidence>
<dbReference type="InterPro" id="IPR001841">
    <property type="entry name" value="Znf_RING"/>
</dbReference>
<evidence type="ECO:0000256" key="1">
    <source>
        <dbReference type="ARBA" id="ARBA00004141"/>
    </source>
</evidence>
<comment type="subcellular location">
    <subcellularLocation>
        <location evidence="1">Membrane</location>
        <topology evidence="1">Multi-pass membrane protein</topology>
    </subcellularLocation>
</comment>
<keyword evidence="4 8" id="KW-0863">Zinc-finger</keyword>
<evidence type="ECO:0000256" key="2">
    <source>
        <dbReference type="ARBA" id="ARBA00022692"/>
    </source>
</evidence>
<comment type="caution">
    <text evidence="11">The sequence shown here is derived from an EMBL/GenBank/DDBJ whole genome shotgun (WGS) entry which is preliminary data.</text>
</comment>
<dbReference type="SUPFAM" id="SSF57850">
    <property type="entry name" value="RING/U-box"/>
    <property type="match status" value="1"/>
</dbReference>
<keyword evidence="5" id="KW-0862">Zinc</keyword>
<feature type="region of interest" description="Disordered" evidence="9">
    <location>
        <begin position="76"/>
        <end position="102"/>
    </location>
</feature>
<keyword evidence="6" id="KW-1133">Transmembrane helix</keyword>
<evidence type="ECO:0000256" key="6">
    <source>
        <dbReference type="ARBA" id="ARBA00022989"/>
    </source>
</evidence>
<dbReference type="Gene3D" id="3.30.40.10">
    <property type="entry name" value="Zinc/RING finger domain, C3HC4 (zinc finger)"/>
    <property type="match status" value="1"/>
</dbReference>
<evidence type="ECO:0000313" key="11">
    <source>
        <dbReference type="EMBL" id="KAI1862890.1"/>
    </source>
</evidence>